<sequence>MSAKVKLYSNPGTRGRLVEWYIVELGKEADVEIVNLDTREKEQKSAEFRAINPFGKLPTLVDGDMKLFESGAILIHLAHKWGEFKTPEDRSVAEQWALFGTSTLFEAVFVDQWRDQAMPDLFTALDGILAKQPYIAGSSFTVSDVAVGSYLLYIPKYQPQLDLKPYPHVVAYMQRLAERPACAATVAAKPQEP</sequence>
<keyword evidence="6" id="KW-1185">Reference proteome</keyword>
<dbReference type="Pfam" id="PF00043">
    <property type="entry name" value="GST_C"/>
    <property type="match status" value="1"/>
</dbReference>
<dbReference type="SFLD" id="SFLDG00358">
    <property type="entry name" value="Main_(cytGST)"/>
    <property type="match status" value="1"/>
</dbReference>
<dbReference type="SUPFAM" id="SSF47616">
    <property type="entry name" value="GST C-terminal domain-like"/>
    <property type="match status" value="1"/>
</dbReference>
<dbReference type="InterPro" id="IPR004046">
    <property type="entry name" value="GST_C"/>
</dbReference>
<dbReference type="InterPro" id="IPR036282">
    <property type="entry name" value="Glutathione-S-Trfase_C_sf"/>
</dbReference>
<dbReference type="SUPFAM" id="SSF52833">
    <property type="entry name" value="Thioredoxin-like"/>
    <property type="match status" value="1"/>
</dbReference>
<dbReference type="PANTHER" id="PTHR44051:SF8">
    <property type="entry name" value="GLUTATHIONE S-TRANSFERASE GSTA"/>
    <property type="match status" value="1"/>
</dbReference>
<dbReference type="InterPro" id="IPR004045">
    <property type="entry name" value="Glutathione_S-Trfase_N"/>
</dbReference>
<reference evidence="5" key="1">
    <citation type="journal article" date="2020" name="bioRxiv">
        <title>Comparative genomics of Chlamydomonas.</title>
        <authorList>
            <person name="Craig R.J."/>
            <person name="Hasan A.R."/>
            <person name="Ness R.W."/>
            <person name="Keightley P.D."/>
        </authorList>
    </citation>
    <scope>NUCLEOTIDE SEQUENCE</scope>
    <source>
        <strain evidence="5">CCAP 11/70</strain>
    </source>
</reference>
<feature type="domain" description="GST C-terminal" evidence="4">
    <location>
        <begin position="86"/>
        <end position="193"/>
    </location>
</feature>
<accession>A0A835YFW4</accession>
<dbReference type="Proteomes" id="UP000612055">
    <property type="component" value="Unassembled WGS sequence"/>
</dbReference>
<evidence type="ECO:0000259" key="3">
    <source>
        <dbReference type="PROSITE" id="PS50404"/>
    </source>
</evidence>
<dbReference type="InterPro" id="IPR040079">
    <property type="entry name" value="Glutathione_S-Trfase"/>
</dbReference>
<evidence type="ECO:0008006" key="7">
    <source>
        <dbReference type="Google" id="ProtNLM"/>
    </source>
</evidence>
<comment type="caution">
    <text evidence="5">The sequence shown here is derived from an EMBL/GenBank/DDBJ whole genome shotgun (WGS) entry which is preliminary data.</text>
</comment>
<dbReference type="SFLD" id="SFLDS00019">
    <property type="entry name" value="Glutathione_Transferase_(cytos"/>
    <property type="match status" value="1"/>
</dbReference>
<protein>
    <recommendedName>
        <fullName evidence="7">Glutathione S-transferase</fullName>
    </recommendedName>
</protein>
<evidence type="ECO:0000313" key="6">
    <source>
        <dbReference type="Proteomes" id="UP000612055"/>
    </source>
</evidence>
<name>A0A835YFW4_9CHLO</name>
<proteinExistence type="inferred from homology"/>
<dbReference type="Gene3D" id="3.40.30.10">
    <property type="entry name" value="Glutaredoxin"/>
    <property type="match status" value="1"/>
</dbReference>
<dbReference type="PROSITE" id="PS50404">
    <property type="entry name" value="GST_NTER"/>
    <property type="match status" value="1"/>
</dbReference>
<dbReference type="CDD" id="cd03046">
    <property type="entry name" value="GST_N_GTT1_like"/>
    <property type="match status" value="1"/>
</dbReference>
<dbReference type="InterPro" id="IPR010987">
    <property type="entry name" value="Glutathione-S-Trfase_C-like"/>
</dbReference>
<gene>
    <name evidence="5" type="ORF">HYH03_005253</name>
</gene>
<dbReference type="Pfam" id="PF02798">
    <property type="entry name" value="GST_N"/>
    <property type="match status" value="1"/>
</dbReference>
<evidence type="ECO:0000256" key="1">
    <source>
        <dbReference type="ARBA" id="ARBA00007409"/>
    </source>
</evidence>
<dbReference type="Gene3D" id="1.20.1050.10">
    <property type="match status" value="1"/>
</dbReference>
<feature type="domain" description="GST N-terminal" evidence="3">
    <location>
        <begin position="2"/>
        <end position="85"/>
    </location>
</feature>
<evidence type="ECO:0000259" key="4">
    <source>
        <dbReference type="PROSITE" id="PS50405"/>
    </source>
</evidence>
<dbReference type="PROSITE" id="PS50405">
    <property type="entry name" value="GST_CTER"/>
    <property type="match status" value="1"/>
</dbReference>
<dbReference type="EMBL" id="JAEHOE010000017">
    <property type="protein sequence ID" value="KAG2496849.1"/>
    <property type="molecule type" value="Genomic_DNA"/>
</dbReference>
<organism evidence="5 6">
    <name type="scientific">Edaphochlamys debaryana</name>
    <dbReference type="NCBI Taxonomy" id="47281"/>
    <lineage>
        <taxon>Eukaryota</taxon>
        <taxon>Viridiplantae</taxon>
        <taxon>Chlorophyta</taxon>
        <taxon>core chlorophytes</taxon>
        <taxon>Chlorophyceae</taxon>
        <taxon>CS clade</taxon>
        <taxon>Chlamydomonadales</taxon>
        <taxon>Chlamydomonadales incertae sedis</taxon>
        <taxon>Edaphochlamys</taxon>
    </lineage>
</organism>
<dbReference type="InterPro" id="IPR036249">
    <property type="entry name" value="Thioredoxin-like_sf"/>
</dbReference>
<evidence type="ECO:0000256" key="2">
    <source>
        <dbReference type="RuleBase" id="RU003494"/>
    </source>
</evidence>
<dbReference type="AlphaFoldDB" id="A0A835YFW4"/>
<dbReference type="PANTHER" id="PTHR44051">
    <property type="entry name" value="GLUTATHIONE S-TRANSFERASE-RELATED"/>
    <property type="match status" value="1"/>
</dbReference>
<evidence type="ECO:0000313" key="5">
    <source>
        <dbReference type="EMBL" id="KAG2496849.1"/>
    </source>
</evidence>
<comment type="similarity">
    <text evidence="1 2">Belongs to the GST superfamily.</text>
</comment>
<dbReference type="OrthoDB" id="422574at2759"/>